<comment type="similarity">
    <text evidence="1 7">Belongs to the tubulin family.</text>
</comment>
<dbReference type="InterPro" id="IPR003008">
    <property type="entry name" value="Tubulin_FtsZ_GTPase"/>
</dbReference>
<dbReference type="Proteomes" id="UP000784294">
    <property type="component" value="Unassembled WGS sequence"/>
</dbReference>
<proteinExistence type="inferred from homology"/>
<evidence type="ECO:0000256" key="5">
    <source>
        <dbReference type="ARBA" id="ARBA00023134"/>
    </source>
</evidence>
<dbReference type="GO" id="GO:0007017">
    <property type="term" value="P:microtubule-based process"/>
    <property type="evidence" value="ECO:0007669"/>
    <property type="project" value="InterPro"/>
</dbReference>
<keyword evidence="11" id="KW-1185">Reference proteome</keyword>
<dbReference type="SUPFAM" id="SSF55307">
    <property type="entry name" value="Tubulin C-terminal domain-like"/>
    <property type="match status" value="1"/>
</dbReference>
<dbReference type="InterPro" id="IPR002452">
    <property type="entry name" value="Alpha_tubulin"/>
</dbReference>
<dbReference type="PRINTS" id="PR01161">
    <property type="entry name" value="TUBULIN"/>
</dbReference>
<reference evidence="10" key="1">
    <citation type="submission" date="2018-11" db="EMBL/GenBank/DDBJ databases">
        <authorList>
            <consortium name="Pathogen Informatics"/>
        </authorList>
    </citation>
    <scope>NUCLEOTIDE SEQUENCE</scope>
</reference>
<gene>
    <name evidence="10" type="ORF">PXEA_LOCUS20894</name>
</gene>
<keyword evidence="3 7" id="KW-0547">Nucleotide-binding</keyword>
<dbReference type="InterPro" id="IPR037103">
    <property type="entry name" value="Tubulin/FtsZ-like_C"/>
</dbReference>
<dbReference type="InterPro" id="IPR036525">
    <property type="entry name" value="Tubulin/FtsZ_GTPase_sf"/>
</dbReference>
<dbReference type="InterPro" id="IPR018316">
    <property type="entry name" value="Tubulin/FtsZ_2-layer-sand-dom"/>
</dbReference>
<evidence type="ECO:0000256" key="3">
    <source>
        <dbReference type="ARBA" id="ARBA00022741"/>
    </source>
</evidence>
<organism evidence="10 11">
    <name type="scientific">Protopolystoma xenopodis</name>
    <dbReference type="NCBI Taxonomy" id="117903"/>
    <lineage>
        <taxon>Eukaryota</taxon>
        <taxon>Metazoa</taxon>
        <taxon>Spiralia</taxon>
        <taxon>Lophotrochozoa</taxon>
        <taxon>Platyhelminthes</taxon>
        <taxon>Monogenea</taxon>
        <taxon>Polyopisthocotylea</taxon>
        <taxon>Polystomatidea</taxon>
        <taxon>Polystomatidae</taxon>
        <taxon>Protopolystoma</taxon>
    </lineage>
</organism>
<dbReference type="AlphaFoldDB" id="A0A3S5C0I6"/>
<evidence type="ECO:0000256" key="7">
    <source>
        <dbReference type="RuleBase" id="RU000352"/>
    </source>
</evidence>
<evidence type="ECO:0000313" key="10">
    <source>
        <dbReference type="EMBL" id="VEL27454.1"/>
    </source>
</evidence>
<dbReference type="SUPFAM" id="SSF52490">
    <property type="entry name" value="Tubulin nucleotide-binding domain-like"/>
    <property type="match status" value="1"/>
</dbReference>
<dbReference type="PANTHER" id="PTHR11588">
    <property type="entry name" value="TUBULIN"/>
    <property type="match status" value="1"/>
</dbReference>
<dbReference type="Pfam" id="PF03953">
    <property type="entry name" value="Tubulin_C"/>
    <property type="match status" value="1"/>
</dbReference>
<dbReference type="GO" id="GO:0005200">
    <property type="term" value="F:structural constituent of cytoskeleton"/>
    <property type="evidence" value="ECO:0007669"/>
    <property type="project" value="InterPro"/>
</dbReference>
<evidence type="ECO:0000313" key="11">
    <source>
        <dbReference type="Proteomes" id="UP000784294"/>
    </source>
</evidence>
<evidence type="ECO:0000256" key="6">
    <source>
        <dbReference type="ARBA" id="ARBA00049117"/>
    </source>
</evidence>
<keyword evidence="2 7" id="KW-0493">Microtubule</keyword>
<feature type="domain" description="Tubulin/FtsZ GTPase" evidence="8">
    <location>
        <begin position="1"/>
        <end position="95"/>
    </location>
</feature>
<keyword evidence="4" id="KW-0378">Hydrolase</keyword>
<protein>
    <recommendedName>
        <fullName evidence="7">Tubulin alpha chain</fullName>
    </recommendedName>
</protein>
<evidence type="ECO:0000256" key="1">
    <source>
        <dbReference type="ARBA" id="ARBA00009636"/>
    </source>
</evidence>
<dbReference type="InterPro" id="IPR000217">
    <property type="entry name" value="Tubulin"/>
</dbReference>
<accession>A0A3S5C0I6</accession>
<dbReference type="InterPro" id="IPR017975">
    <property type="entry name" value="Tubulin_CS"/>
</dbReference>
<dbReference type="SMR" id="A0A3S5C0I6"/>
<dbReference type="GO" id="GO:0005874">
    <property type="term" value="C:microtubule"/>
    <property type="evidence" value="ECO:0007669"/>
    <property type="project" value="UniProtKB-KW"/>
</dbReference>
<dbReference type="Pfam" id="PF00091">
    <property type="entry name" value="Tubulin"/>
    <property type="match status" value="1"/>
</dbReference>
<dbReference type="GO" id="GO:0005525">
    <property type="term" value="F:GTP binding"/>
    <property type="evidence" value="ECO:0007669"/>
    <property type="project" value="UniProtKB-UniRule"/>
</dbReference>
<feature type="domain" description="Tubulin/FtsZ 2-layer sandwich" evidence="9">
    <location>
        <begin position="145"/>
        <end position="234"/>
    </location>
</feature>
<dbReference type="EMBL" id="CAAALY010087403">
    <property type="protein sequence ID" value="VEL27454.1"/>
    <property type="molecule type" value="Genomic_DNA"/>
</dbReference>
<feature type="non-terminal residue" evidence="10">
    <location>
        <position position="234"/>
    </location>
</feature>
<comment type="subunit">
    <text evidence="7">Dimer of alpha and beta chains. A typical microtubule is a hollow water-filled tube with an outer diameter of 25 nm and an inner diameter of 15 nM. Alpha-beta heterodimers associate head-to-tail to form protofilaments running lengthwise along the microtubule wall with the beta-tubulin subunit facing the microtubule plus end conferring a structural polarity. Microtubules usually have 13 protofilaments but different protofilament numbers can be found in some organisms and specialized cells.</text>
</comment>
<dbReference type="OrthoDB" id="6238632at2759"/>
<dbReference type="Gene3D" id="3.40.50.1440">
    <property type="entry name" value="Tubulin/FtsZ, GTPase domain"/>
    <property type="match status" value="1"/>
</dbReference>
<evidence type="ECO:0000259" key="8">
    <source>
        <dbReference type="Pfam" id="PF00091"/>
    </source>
</evidence>
<dbReference type="PROSITE" id="PS00227">
    <property type="entry name" value="TUBULIN"/>
    <property type="match status" value="1"/>
</dbReference>
<keyword evidence="5 7" id="KW-0342">GTP-binding</keyword>
<dbReference type="InterPro" id="IPR008280">
    <property type="entry name" value="Tub_FtsZ_C"/>
</dbReference>
<comment type="caution">
    <text evidence="10">The sequence shown here is derived from an EMBL/GenBank/DDBJ whole genome shotgun (WGS) entry which is preliminary data.</text>
</comment>
<dbReference type="PRINTS" id="PR01162">
    <property type="entry name" value="ALPHATUBULIN"/>
</dbReference>
<evidence type="ECO:0000256" key="2">
    <source>
        <dbReference type="ARBA" id="ARBA00022701"/>
    </source>
</evidence>
<evidence type="ECO:0000259" key="9">
    <source>
        <dbReference type="Pfam" id="PF03953"/>
    </source>
</evidence>
<evidence type="ECO:0000256" key="4">
    <source>
        <dbReference type="ARBA" id="ARBA00022801"/>
    </source>
</evidence>
<dbReference type="GO" id="GO:0016787">
    <property type="term" value="F:hydrolase activity"/>
    <property type="evidence" value="ECO:0007669"/>
    <property type="project" value="UniProtKB-KW"/>
</dbReference>
<name>A0A3S5C0I6_9PLAT</name>
<dbReference type="Gene3D" id="3.30.1330.20">
    <property type="entry name" value="Tubulin/FtsZ, C-terminal domain"/>
    <property type="match status" value="1"/>
</dbReference>
<comment type="function">
    <text evidence="7">Tubulin is the major constituent of microtubules, a cylinder consisting of laterally associated linear protofilaments composed of alpha- and beta-tubulin heterodimers. Microtubules grow by the addition of GTP-tubulin dimers to the microtubule end, where a stabilizing cap forms. Below the cap, tubulin dimers are in GDP-bound state, owing to GTPase activity of alpha-tubulin.</text>
</comment>
<comment type="catalytic activity">
    <reaction evidence="6">
        <text>GTP + H2O = GDP + phosphate + H(+)</text>
        <dbReference type="Rhea" id="RHEA:19669"/>
        <dbReference type="ChEBI" id="CHEBI:15377"/>
        <dbReference type="ChEBI" id="CHEBI:15378"/>
        <dbReference type="ChEBI" id="CHEBI:37565"/>
        <dbReference type="ChEBI" id="CHEBI:43474"/>
        <dbReference type="ChEBI" id="CHEBI:58189"/>
    </reaction>
    <physiologicalReaction direction="left-to-right" evidence="6">
        <dbReference type="Rhea" id="RHEA:19670"/>
    </physiologicalReaction>
</comment>
<sequence length="234" mass="26315">MDRVRKAAEVSDGHHGFVMSHSYAGGTGSGLTGLIMRSLHDDFIKPEVVQVPIYPSPQTSNTVVEPYNTVMHLDQSLLFSGLAVNMDNEAIGDICRRQLMHLQPTFTVMNQVIALITSSMFSPIRYQNTQVASLAEISTNLVPFPRIHFPVVRHVPLLHTSKLTHHKMNVERLTNDVLSYKEQTVKCDLMQGKFMACMLTYRGLVSLRLVNKAVNNLKSMAHMDFVEWCPTGFK</sequence>